<dbReference type="Gene3D" id="3.40.50.880">
    <property type="match status" value="1"/>
</dbReference>
<dbReference type="PROSITE" id="PS51273">
    <property type="entry name" value="GATASE_TYPE_1"/>
    <property type="match status" value="1"/>
</dbReference>
<feature type="domain" description="Glutamine amidotransferase" evidence="11">
    <location>
        <begin position="8"/>
        <end position="205"/>
    </location>
</feature>
<keyword evidence="7 10" id="KW-0456">Lyase</keyword>
<evidence type="ECO:0000256" key="4">
    <source>
        <dbReference type="ARBA" id="ARBA00022801"/>
    </source>
</evidence>
<dbReference type="InterPro" id="IPR010139">
    <property type="entry name" value="Imidazole-glycPsynth_HisH"/>
</dbReference>
<dbReference type="PIRSF" id="PIRSF000495">
    <property type="entry name" value="Amidotransf_hisH"/>
    <property type="match status" value="1"/>
</dbReference>
<evidence type="ECO:0000256" key="8">
    <source>
        <dbReference type="ARBA" id="ARBA00047838"/>
    </source>
</evidence>
<gene>
    <name evidence="10 12" type="primary">hisH</name>
    <name evidence="12" type="ORF">G9U52_29090</name>
</gene>
<comment type="catalytic activity">
    <reaction evidence="8 10">
        <text>5-[(5-phospho-1-deoxy-D-ribulos-1-ylimino)methylamino]-1-(5-phospho-beta-D-ribosyl)imidazole-4-carboxamide + L-glutamine = D-erythro-1-(imidazol-4-yl)glycerol 3-phosphate + 5-amino-1-(5-phospho-beta-D-ribosyl)imidazole-4-carboxamide + L-glutamate + H(+)</text>
        <dbReference type="Rhea" id="RHEA:24793"/>
        <dbReference type="ChEBI" id="CHEBI:15378"/>
        <dbReference type="ChEBI" id="CHEBI:29985"/>
        <dbReference type="ChEBI" id="CHEBI:58278"/>
        <dbReference type="ChEBI" id="CHEBI:58359"/>
        <dbReference type="ChEBI" id="CHEBI:58475"/>
        <dbReference type="ChEBI" id="CHEBI:58525"/>
        <dbReference type="EC" id="4.3.2.10"/>
    </reaction>
</comment>
<evidence type="ECO:0000313" key="12">
    <source>
        <dbReference type="EMBL" id="NHN33878.1"/>
    </source>
</evidence>
<comment type="pathway">
    <text evidence="1 10">Amino-acid biosynthesis; L-histidine biosynthesis; L-histidine from 5-phospho-alpha-D-ribose 1-diphosphate: step 5/9.</text>
</comment>
<dbReference type="PANTHER" id="PTHR42701:SF1">
    <property type="entry name" value="IMIDAZOLE GLYCEROL PHOSPHATE SYNTHASE SUBUNIT HISH"/>
    <property type="match status" value="1"/>
</dbReference>
<dbReference type="EMBL" id="JAAOIW010000014">
    <property type="protein sequence ID" value="NHN33878.1"/>
    <property type="molecule type" value="Genomic_DNA"/>
</dbReference>
<organism evidence="12 13">
    <name type="scientific">Paenibacillus agricola</name>
    <dbReference type="NCBI Taxonomy" id="2716264"/>
    <lineage>
        <taxon>Bacteria</taxon>
        <taxon>Bacillati</taxon>
        <taxon>Bacillota</taxon>
        <taxon>Bacilli</taxon>
        <taxon>Bacillales</taxon>
        <taxon>Paenibacillaceae</taxon>
        <taxon>Paenibacillus</taxon>
    </lineage>
</organism>
<keyword evidence="10" id="KW-0963">Cytoplasm</keyword>
<dbReference type="CDD" id="cd01748">
    <property type="entry name" value="GATase1_IGP_Synthase"/>
    <property type="match status" value="1"/>
</dbReference>
<evidence type="ECO:0000256" key="10">
    <source>
        <dbReference type="HAMAP-Rule" id="MF_00278"/>
    </source>
</evidence>
<evidence type="ECO:0000259" key="11">
    <source>
        <dbReference type="Pfam" id="PF00117"/>
    </source>
</evidence>
<proteinExistence type="inferred from homology"/>
<reference evidence="12" key="1">
    <citation type="submission" date="2020-03" db="EMBL/GenBank/DDBJ databases">
        <title>Draft sequencing of Paenibacilllus sp. S3N08.</title>
        <authorList>
            <person name="Kim D.-U."/>
        </authorList>
    </citation>
    <scope>NUCLEOTIDE SEQUENCE</scope>
    <source>
        <strain evidence="12">S3N08</strain>
    </source>
</reference>
<evidence type="ECO:0000256" key="6">
    <source>
        <dbReference type="ARBA" id="ARBA00023102"/>
    </source>
</evidence>
<evidence type="ECO:0000256" key="2">
    <source>
        <dbReference type="ARBA" id="ARBA00011152"/>
    </source>
</evidence>
<comment type="subcellular location">
    <subcellularLocation>
        <location evidence="10">Cytoplasm</location>
    </subcellularLocation>
</comment>
<evidence type="ECO:0000256" key="1">
    <source>
        <dbReference type="ARBA" id="ARBA00005091"/>
    </source>
</evidence>
<evidence type="ECO:0000313" key="13">
    <source>
        <dbReference type="Proteomes" id="UP001165962"/>
    </source>
</evidence>
<comment type="caution">
    <text evidence="12">The sequence shown here is derived from an EMBL/GenBank/DDBJ whole genome shotgun (WGS) entry which is preliminary data.</text>
</comment>
<dbReference type="RefSeq" id="WP_166154260.1">
    <property type="nucleotide sequence ID" value="NZ_JAAOIW010000014.1"/>
</dbReference>
<keyword evidence="5 10" id="KW-0315">Glutamine amidotransferase</keyword>
<keyword evidence="4 10" id="KW-0378">Hydrolase</keyword>
<evidence type="ECO:0000256" key="3">
    <source>
        <dbReference type="ARBA" id="ARBA00022605"/>
    </source>
</evidence>
<dbReference type="EC" id="3.5.1.2" evidence="10"/>
<evidence type="ECO:0000256" key="7">
    <source>
        <dbReference type="ARBA" id="ARBA00023239"/>
    </source>
</evidence>
<feature type="active site" evidence="10">
    <location>
        <position position="189"/>
    </location>
</feature>
<dbReference type="HAMAP" id="MF_00278">
    <property type="entry name" value="HisH"/>
    <property type="match status" value="1"/>
</dbReference>
<name>A0ABX0JD46_9BACL</name>
<dbReference type="Pfam" id="PF00117">
    <property type="entry name" value="GATase"/>
    <property type="match status" value="1"/>
</dbReference>
<comment type="function">
    <text evidence="10">IGPS catalyzes the conversion of PRFAR and glutamine to IGP, AICAR and glutamate. The HisH subunit catalyzes the hydrolysis of glutamine to glutamate and ammonia as part of the synthesis of IGP and AICAR. The resulting ammonia molecule is channeled to the active site of HisF.</text>
</comment>
<dbReference type="InterPro" id="IPR017926">
    <property type="entry name" value="GATASE"/>
</dbReference>
<accession>A0ABX0JD46</accession>
<keyword evidence="13" id="KW-1185">Reference proteome</keyword>
<comment type="catalytic activity">
    <reaction evidence="9 10">
        <text>L-glutamine + H2O = L-glutamate + NH4(+)</text>
        <dbReference type="Rhea" id="RHEA:15889"/>
        <dbReference type="ChEBI" id="CHEBI:15377"/>
        <dbReference type="ChEBI" id="CHEBI:28938"/>
        <dbReference type="ChEBI" id="CHEBI:29985"/>
        <dbReference type="ChEBI" id="CHEBI:58359"/>
        <dbReference type="EC" id="3.5.1.2"/>
    </reaction>
</comment>
<dbReference type="Proteomes" id="UP001165962">
    <property type="component" value="Unassembled WGS sequence"/>
</dbReference>
<sequence length="215" mass="24279">MAEHDVCIIDYGMGNLMSVLRAFELIGCSVVVSNHKEDIMNAKRLILPGVGAFSVAMDNLRALNLIDLLHEEVLAEGKPFLGICLGMQLIAEDSYEHGHFKGLGWVPASVRRLELEEGMRVPHMGWNDVYPVIREKSLFDNIEGESSYYFVHSYHVDCREVNYVGSTCKYGVEFVSTIQHKNIYAAQFHPEKSQNNGIQMLRNFINHTAAAINYL</sequence>
<feature type="active site" evidence="10">
    <location>
        <position position="191"/>
    </location>
</feature>
<evidence type="ECO:0000256" key="5">
    <source>
        <dbReference type="ARBA" id="ARBA00022962"/>
    </source>
</evidence>
<dbReference type="PANTHER" id="PTHR42701">
    <property type="entry name" value="IMIDAZOLE GLYCEROL PHOSPHATE SYNTHASE SUBUNIT HISH"/>
    <property type="match status" value="1"/>
</dbReference>
<comment type="subunit">
    <text evidence="2 10">Heterodimer of HisH and HisF.</text>
</comment>
<dbReference type="SUPFAM" id="SSF52317">
    <property type="entry name" value="Class I glutamine amidotransferase-like"/>
    <property type="match status" value="1"/>
</dbReference>
<dbReference type="NCBIfam" id="TIGR01855">
    <property type="entry name" value="IMP_synth_hisH"/>
    <property type="match status" value="1"/>
</dbReference>
<keyword evidence="3 10" id="KW-0028">Amino-acid biosynthesis</keyword>
<keyword evidence="6 10" id="KW-0368">Histidine biosynthesis</keyword>
<protein>
    <recommendedName>
        <fullName evidence="10">Imidazole glycerol phosphate synthase subunit HisH</fullName>
        <ecNumber evidence="10">4.3.2.10</ecNumber>
    </recommendedName>
    <alternativeName>
        <fullName evidence="10">IGP synthase glutaminase subunit</fullName>
        <ecNumber evidence="10">3.5.1.2</ecNumber>
    </alternativeName>
    <alternativeName>
        <fullName evidence="10">IGP synthase subunit HisH</fullName>
    </alternativeName>
    <alternativeName>
        <fullName evidence="10">ImGP synthase subunit HisH</fullName>
        <shortName evidence="10">IGPS subunit HisH</shortName>
    </alternativeName>
</protein>
<dbReference type="InterPro" id="IPR029062">
    <property type="entry name" value="Class_I_gatase-like"/>
</dbReference>
<evidence type="ECO:0000256" key="9">
    <source>
        <dbReference type="ARBA" id="ARBA00049534"/>
    </source>
</evidence>
<feature type="active site" description="Nucleophile" evidence="10">
    <location>
        <position position="84"/>
    </location>
</feature>
<dbReference type="EC" id="4.3.2.10" evidence="10"/>